<evidence type="ECO:0000313" key="1">
    <source>
        <dbReference type="EMBL" id="KAF5794197.1"/>
    </source>
</evidence>
<keyword evidence="3" id="KW-1185">Reference proteome</keyword>
<dbReference type="EMBL" id="CM007897">
    <property type="protein sequence ID" value="OTG17702.1"/>
    <property type="molecule type" value="Genomic_DNA"/>
</dbReference>
<gene>
    <name evidence="2" type="ORF">HannXRQ_Chr08g0215031</name>
    <name evidence="1" type="ORF">HanXRQr2_Chr08g0325421</name>
</gene>
<dbReference type="AlphaFoldDB" id="A0A251U4H3"/>
<sequence length="68" mass="7829">MREEYERREERVEGDPGIISYPSLSLCPLSLSSFSKTSHSKFKFIISLDLLQNPKPNLSHGRPRSDNH</sequence>
<accession>A0A251U4H3</accession>
<reference evidence="2" key="2">
    <citation type="submission" date="2017-02" db="EMBL/GenBank/DDBJ databases">
        <title>Sunflower complete genome.</title>
        <authorList>
            <person name="Langlade N."/>
            <person name="Munos S."/>
        </authorList>
    </citation>
    <scope>NUCLEOTIDE SEQUENCE [LARGE SCALE GENOMIC DNA]</scope>
    <source>
        <tissue evidence="2">Leaves</tissue>
    </source>
</reference>
<reference evidence="1" key="3">
    <citation type="submission" date="2020-06" db="EMBL/GenBank/DDBJ databases">
        <title>Helianthus annuus Genome sequencing and assembly Release 2.</title>
        <authorList>
            <person name="Gouzy J."/>
            <person name="Langlade N."/>
            <person name="Munos S."/>
        </authorList>
    </citation>
    <scope>NUCLEOTIDE SEQUENCE</scope>
    <source>
        <tissue evidence="1">Leaves</tissue>
    </source>
</reference>
<reference evidence="1 3" key="1">
    <citation type="journal article" date="2017" name="Nature">
        <title>The sunflower genome provides insights into oil metabolism, flowering and Asterid evolution.</title>
        <authorList>
            <person name="Badouin H."/>
            <person name="Gouzy J."/>
            <person name="Grassa C.J."/>
            <person name="Murat F."/>
            <person name="Staton S.E."/>
            <person name="Cottret L."/>
            <person name="Lelandais-Briere C."/>
            <person name="Owens G.L."/>
            <person name="Carrere S."/>
            <person name="Mayjonade B."/>
            <person name="Legrand L."/>
            <person name="Gill N."/>
            <person name="Kane N.C."/>
            <person name="Bowers J.E."/>
            <person name="Hubner S."/>
            <person name="Bellec A."/>
            <person name="Berard A."/>
            <person name="Berges H."/>
            <person name="Blanchet N."/>
            <person name="Boniface M.C."/>
            <person name="Brunel D."/>
            <person name="Catrice O."/>
            <person name="Chaidir N."/>
            <person name="Claudel C."/>
            <person name="Donnadieu C."/>
            <person name="Faraut T."/>
            <person name="Fievet G."/>
            <person name="Helmstetter N."/>
            <person name="King M."/>
            <person name="Knapp S.J."/>
            <person name="Lai Z."/>
            <person name="Le Paslier M.C."/>
            <person name="Lippi Y."/>
            <person name="Lorenzon L."/>
            <person name="Mandel J.R."/>
            <person name="Marage G."/>
            <person name="Marchand G."/>
            <person name="Marquand E."/>
            <person name="Bret-Mestries E."/>
            <person name="Morien E."/>
            <person name="Nambeesan S."/>
            <person name="Nguyen T."/>
            <person name="Pegot-Espagnet P."/>
            <person name="Pouilly N."/>
            <person name="Raftis F."/>
            <person name="Sallet E."/>
            <person name="Schiex T."/>
            <person name="Thomas J."/>
            <person name="Vandecasteele C."/>
            <person name="Vares D."/>
            <person name="Vear F."/>
            <person name="Vautrin S."/>
            <person name="Crespi M."/>
            <person name="Mangin B."/>
            <person name="Burke J.M."/>
            <person name="Salse J."/>
            <person name="Munos S."/>
            <person name="Vincourt P."/>
            <person name="Rieseberg L.H."/>
            <person name="Langlade N.B."/>
        </authorList>
    </citation>
    <scope>NUCLEOTIDE SEQUENCE [LARGE SCALE GENOMIC DNA]</scope>
    <source>
        <strain evidence="3">cv. SF193</strain>
        <tissue evidence="1">Leaves</tissue>
    </source>
</reference>
<dbReference type="Gramene" id="mRNA:HanXRQr2_Chr08g0325421">
    <property type="protein sequence ID" value="CDS:HanXRQr2_Chr08g0325421.1"/>
    <property type="gene ID" value="HanXRQr2_Chr08g0325421"/>
</dbReference>
<dbReference type="Proteomes" id="UP000215914">
    <property type="component" value="Chromosome 8"/>
</dbReference>
<protein>
    <submittedName>
        <fullName evidence="2">Uncharacterized protein</fullName>
    </submittedName>
</protein>
<dbReference type="InParanoid" id="A0A251U4H3"/>
<proteinExistence type="predicted"/>
<evidence type="ECO:0000313" key="3">
    <source>
        <dbReference type="Proteomes" id="UP000215914"/>
    </source>
</evidence>
<dbReference type="EMBL" id="MNCJ02000323">
    <property type="protein sequence ID" value="KAF5794197.1"/>
    <property type="molecule type" value="Genomic_DNA"/>
</dbReference>
<organism evidence="2 3">
    <name type="scientific">Helianthus annuus</name>
    <name type="common">Common sunflower</name>
    <dbReference type="NCBI Taxonomy" id="4232"/>
    <lineage>
        <taxon>Eukaryota</taxon>
        <taxon>Viridiplantae</taxon>
        <taxon>Streptophyta</taxon>
        <taxon>Embryophyta</taxon>
        <taxon>Tracheophyta</taxon>
        <taxon>Spermatophyta</taxon>
        <taxon>Magnoliopsida</taxon>
        <taxon>eudicotyledons</taxon>
        <taxon>Gunneridae</taxon>
        <taxon>Pentapetalae</taxon>
        <taxon>asterids</taxon>
        <taxon>campanulids</taxon>
        <taxon>Asterales</taxon>
        <taxon>Asteraceae</taxon>
        <taxon>Asteroideae</taxon>
        <taxon>Heliantheae alliance</taxon>
        <taxon>Heliantheae</taxon>
        <taxon>Helianthus</taxon>
    </lineage>
</organism>
<name>A0A251U4H3_HELAN</name>
<evidence type="ECO:0000313" key="2">
    <source>
        <dbReference type="EMBL" id="OTG17702.1"/>
    </source>
</evidence>